<dbReference type="AlphaFoldDB" id="A0A926ETQ4"/>
<evidence type="ECO:0000313" key="3">
    <source>
        <dbReference type="Proteomes" id="UP000601171"/>
    </source>
</evidence>
<dbReference type="Pfam" id="PF13687">
    <property type="entry name" value="DUF4153"/>
    <property type="match status" value="1"/>
</dbReference>
<keyword evidence="3" id="KW-1185">Reference proteome</keyword>
<feature type="transmembrane region" description="Helical" evidence="1">
    <location>
        <begin position="132"/>
        <end position="150"/>
    </location>
</feature>
<protein>
    <submittedName>
        <fullName evidence="2">DUF4153 domain-containing protein</fullName>
    </submittedName>
</protein>
<evidence type="ECO:0000313" key="2">
    <source>
        <dbReference type="EMBL" id="MBC8588716.1"/>
    </source>
</evidence>
<keyword evidence="1" id="KW-1133">Transmembrane helix</keyword>
<comment type="caution">
    <text evidence="2">The sequence shown here is derived from an EMBL/GenBank/DDBJ whole genome shotgun (WGS) entry which is preliminary data.</text>
</comment>
<gene>
    <name evidence="2" type="ORF">H8707_10860</name>
</gene>
<accession>A0A926ETQ4</accession>
<sequence>MFLGITAILLTIDGLFDVNINGKYYYYLFLMIVFIFGINLFLSKIPKHDESLEDKEYSKTLKVLLVYIVIPLLTAYNIILYAYFLKILITLQWPRGLVSHLVLWSSALSIAVIFLITPVLKENSLGRKFKIYFPKFILPLLAMMFISIWQRVNQYGITENRFYIIVFGLWILGMMLYFSFKKPLRNIFIPISLSIVVLISIYGPFSSFSLSIRSQNNRLNGILETNGMLEDGKVIANTNLSSDDKCEINNIIYYFNNTHSLEDIKALPKGFETSGMRDLFGFDYSPYSEYENEENYFYYNANLNNKLLDISGFDYYSNMSSWNGQTISMGDITLSYNPDIHLVTIQRDNILLLEQDVMPYVQNIHNKKKDVSDKAVNDIEDVTYISENENIKAKFIFTNINGRTDIENNITIDGLELVVLIDIL</sequence>
<organism evidence="2 3">
    <name type="scientific">Paratissierella segnis</name>
    <dbReference type="NCBI Taxonomy" id="2763679"/>
    <lineage>
        <taxon>Bacteria</taxon>
        <taxon>Bacillati</taxon>
        <taxon>Bacillota</taxon>
        <taxon>Tissierellia</taxon>
        <taxon>Tissierellales</taxon>
        <taxon>Tissierellaceae</taxon>
        <taxon>Paratissierella</taxon>
    </lineage>
</organism>
<feature type="transmembrane region" description="Helical" evidence="1">
    <location>
        <begin position="24"/>
        <end position="42"/>
    </location>
</feature>
<keyword evidence="1" id="KW-0472">Membrane</keyword>
<reference evidence="2" key="1">
    <citation type="submission" date="2020-08" db="EMBL/GenBank/DDBJ databases">
        <title>Genome public.</title>
        <authorList>
            <person name="Liu C."/>
            <person name="Sun Q."/>
        </authorList>
    </citation>
    <scope>NUCLEOTIDE SEQUENCE</scope>
    <source>
        <strain evidence="2">BX21</strain>
    </source>
</reference>
<dbReference type="Proteomes" id="UP000601171">
    <property type="component" value="Unassembled WGS sequence"/>
</dbReference>
<name>A0A926ETQ4_9FIRM</name>
<feature type="transmembrane region" description="Helical" evidence="1">
    <location>
        <begin position="63"/>
        <end position="85"/>
    </location>
</feature>
<feature type="transmembrane region" description="Helical" evidence="1">
    <location>
        <begin position="97"/>
        <end position="120"/>
    </location>
</feature>
<dbReference type="EMBL" id="JACRTG010000026">
    <property type="protein sequence ID" value="MBC8588716.1"/>
    <property type="molecule type" value="Genomic_DNA"/>
</dbReference>
<keyword evidence="1" id="KW-0812">Transmembrane</keyword>
<feature type="transmembrane region" description="Helical" evidence="1">
    <location>
        <begin position="162"/>
        <end position="180"/>
    </location>
</feature>
<proteinExistence type="predicted"/>
<dbReference type="InterPro" id="IPR025291">
    <property type="entry name" value="DUF4153"/>
</dbReference>
<evidence type="ECO:0000256" key="1">
    <source>
        <dbReference type="SAM" id="Phobius"/>
    </source>
</evidence>
<feature type="transmembrane region" description="Helical" evidence="1">
    <location>
        <begin position="187"/>
        <end position="205"/>
    </location>
</feature>